<comment type="caution">
    <text evidence="1">The sequence shown here is derived from an EMBL/GenBank/DDBJ whole genome shotgun (WGS) entry which is preliminary data.</text>
</comment>
<evidence type="ECO:0000313" key="1">
    <source>
        <dbReference type="EMBL" id="PSU33694.1"/>
    </source>
</evidence>
<gene>
    <name evidence="1" type="ORF">C9I99_13070</name>
</gene>
<sequence>MFNRELGKICLFSSLLLIGCSATKSVDSNSRASANQTVNASIIAQWVDDSILAPEGLSLEQDNIRYLTGSADLNNDGVAEHFVLIQDSYFCGSGGCTAAIFDQTGNIISQMSVVKPPVLLTDSTSNGWQDFMVWSNGAFRLIKNNGVSYPSNPSLEPSIDRTANQQSAMAKVIETELYQQDGYDITPFKTLKIWAPANVYDFTFKHYGDPHAVYHADVDMTSGKVDIKATASE</sequence>
<evidence type="ECO:0000313" key="2">
    <source>
        <dbReference type="Proteomes" id="UP000241222"/>
    </source>
</evidence>
<proteinExistence type="predicted"/>
<reference evidence="1 2" key="1">
    <citation type="submission" date="2018-03" db="EMBL/GenBank/DDBJ databases">
        <title>Whole genome sequencing of Histamine producing bacteria.</title>
        <authorList>
            <person name="Butler K."/>
        </authorList>
    </citation>
    <scope>NUCLEOTIDE SEQUENCE [LARGE SCALE GENOMIC DNA]</scope>
    <source>
        <strain evidence="1 2">JCM 13586</strain>
    </source>
</reference>
<dbReference type="AlphaFoldDB" id="A0A2T3IYL9"/>
<dbReference type="RefSeq" id="WP_107349327.1">
    <property type="nucleotide sequence ID" value="NZ_PYMH01000005.1"/>
</dbReference>
<dbReference type="EMBL" id="PYMH01000005">
    <property type="protein sequence ID" value="PSU33694.1"/>
    <property type="molecule type" value="Genomic_DNA"/>
</dbReference>
<dbReference type="OrthoDB" id="5348860at2"/>
<accession>A0A2T3IYL9</accession>
<protein>
    <recommendedName>
        <fullName evidence="3">Lipoprotein</fullName>
    </recommendedName>
</protein>
<evidence type="ECO:0008006" key="3">
    <source>
        <dbReference type="Google" id="ProtNLM"/>
    </source>
</evidence>
<dbReference type="PROSITE" id="PS51257">
    <property type="entry name" value="PROKAR_LIPOPROTEIN"/>
    <property type="match status" value="1"/>
</dbReference>
<organism evidence="1 2">
    <name type="scientific">Photobacterium lutimaris</name>
    <dbReference type="NCBI Taxonomy" id="388278"/>
    <lineage>
        <taxon>Bacteria</taxon>
        <taxon>Pseudomonadati</taxon>
        <taxon>Pseudomonadota</taxon>
        <taxon>Gammaproteobacteria</taxon>
        <taxon>Vibrionales</taxon>
        <taxon>Vibrionaceae</taxon>
        <taxon>Photobacterium</taxon>
    </lineage>
</organism>
<name>A0A2T3IYL9_9GAMM</name>
<keyword evidence="2" id="KW-1185">Reference proteome</keyword>
<dbReference type="Proteomes" id="UP000241222">
    <property type="component" value="Unassembled WGS sequence"/>
</dbReference>